<dbReference type="PANTHER" id="PTHR34820:SF4">
    <property type="entry name" value="INNER MEMBRANE PROTEIN YEBZ"/>
    <property type="match status" value="1"/>
</dbReference>
<feature type="transmembrane region" description="Helical" evidence="6">
    <location>
        <begin position="261"/>
        <end position="281"/>
    </location>
</feature>
<dbReference type="EMBL" id="FVZE01000003">
    <property type="protein sequence ID" value="SLK00313.1"/>
    <property type="molecule type" value="Genomic_DNA"/>
</dbReference>
<dbReference type="GO" id="GO:0006825">
    <property type="term" value="P:copper ion transport"/>
    <property type="evidence" value="ECO:0007669"/>
    <property type="project" value="InterPro"/>
</dbReference>
<evidence type="ECO:0000256" key="3">
    <source>
        <dbReference type="ARBA" id="ARBA00022692"/>
    </source>
</evidence>
<evidence type="ECO:0000256" key="6">
    <source>
        <dbReference type="SAM" id="Phobius"/>
    </source>
</evidence>
<evidence type="ECO:0000256" key="5">
    <source>
        <dbReference type="ARBA" id="ARBA00023136"/>
    </source>
</evidence>
<evidence type="ECO:0000256" key="1">
    <source>
        <dbReference type="ARBA" id="ARBA00004651"/>
    </source>
</evidence>
<keyword evidence="2" id="KW-1003">Cell membrane</keyword>
<evidence type="ECO:0000256" key="4">
    <source>
        <dbReference type="ARBA" id="ARBA00022989"/>
    </source>
</evidence>
<name>A0A1U6HWW4_9SPHN</name>
<feature type="transmembrane region" description="Helical" evidence="6">
    <location>
        <begin position="6"/>
        <end position="29"/>
    </location>
</feature>
<dbReference type="GO" id="GO:0005886">
    <property type="term" value="C:plasma membrane"/>
    <property type="evidence" value="ECO:0007669"/>
    <property type="project" value="UniProtKB-SubCell"/>
</dbReference>
<dbReference type="NCBIfam" id="NF033808">
    <property type="entry name" value="copper_CopD"/>
    <property type="match status" value="1"/>
</dbReference>
<keyword evidence="5 6" id="KW-0472">Membrane</keyword>
<protein>
    <submittedName>
        <fullName evidence="8">Putative copper resistance protein D</fullName>
    </submittedName>
</protein>
<feature type="transmembrane region" description="Helical" evidence="6">
    <location>
        <begin position="113"/>
        <end position="132"/>
    </location>
</feature>
<accession>A0A1U6HWW4</accession>
<gene>
    <name evidence="8" type="ORF">SAMN06295987_103265</name>
</gene>
<comment type="subcellular location">
    <subcellularLocation>
        <location evidence="1">Cell membrane</location>
        <topology evidence="1">Multi-pass membrane protein</topology>
    </subcellularLocation>
</comment>
<feature type="domain" description="Copper resistance protein D" evidence="7">
    <location>
        <begin position="178"/>
        <end position="277"/>
    </location>
</feature>
<sequence>MADGILIASRLAAFILLLLAAGLPIYQLTDGRRTAGRGQRWLMATLALAAFAVSCLWALASVAVMAASSVSDLDAATVTAVLGATPLGDVLIVRAAALAVLLLLALTFPRHAALAPFGALALATCAWTGHAGAGEGASGTLHQISDVIHLLAAATWLGALACFVNDALGRTDETDKLKALSRFAGTGTLIVVLLAVTGIANGYLITAPSGLVPESAWSLLIAAKVLLFIAMLGLAAGNRWRLVPALEAGLPGARQRLTRSLIVETGCAVGILVLVAFAGVFDPSGL</sequence>
<evidence type="ECO:0000259" key="7">
    <source>
        <dbReference type="Pfam" id="PF05425"/>
    </source>
</evidence>
<keyword evidence="3 6" id="KW-0812">Transmembrane</keyword>
<feature type="transmembrane region" description="Helical" evidence="6">
    <location>
        <begin position="216"/>
        <end position="240"/>
    </location>
</feature>
<dbReference type="InterPro" id="IPR047689">
    <property type="entry name" value="CopD"/>
</dbReference>
<feature type="transmembrane region" description="Helical" evidence="6">
    <location>
        <begin position="41"/>
        <end position="67"/>
    </location>
</feature>
<organism evidence="8 9">
    <name type="scientific">Novosphingobium mathurense</name>
    <dbReference type="NCBI Taxonomy" id="428990"/>
    <lineage>
        <taxon>Bacteria</taxon>
        <taxon>Pseudomonadati</taxon>
        <taxon>Pseudomonadota</taxon>
        <taxon>Alphaproteobacteria</taxon>
        <taxon>Sphingomonadales</taxon>
        <taxon>Sphingomonadaceae</taxon>
        <taxon>Novosphingobium</taxon>
    </lineage>
</organism>
<keyword evidence="4 6" id="KW-1133">Transmembrane helix</keyword>
<dbReference type="Proteomes" id="UP000190989">
    <property type="component" value="Unassembled WGS sequence"/>
</dbReference>
<keyword evidence="9" id="KW-1185">Reference proteome</keyword>
<feature type="transmembrane region" description="Helical" evidence="6">
    <location>
        <begin position="147"/>
        <end position="168"/>
    </location>
</feature>
<dbReference type="RefSeq" id="WP_079730565.1">
    <property type="nucleotide sequence ID" value="NZ_FVZE01000003.1"/>
</dbReference>
<dbReference type="InterPro" id="IPR032694">
    <property type="entry name" value="CopC/D"/>
</dbReference>
<dbReference type="Pfam" id="PF05425">
    <property type="entry name" value="CopD"/>
    <property type="match status" value="1"/>
</dbReference>
<reference evidence="9" key="1">
    <citation type="submission" date="2017-02" db="EMBL/GenBank/DDBJ databases">
        <authorList>
            <person name="Varghese N."/>
            <person name="Submissions S."/>
        </authorList>
    </citation>
    <scope>NUCLEOTIDE SEQUENCE [LARGE SCALE GENOMIC DNA]</scope>
    <source>
        <strain evidence="9">SM117</strain>
    </source>
</reference>
<proteinExistence type="predicted"/>
<dbReference type="AlphaFoldDB" id="A0A1U6HWW4"/>
<dbReference type="InterPro" id="IPR008457">
    <property type="entry name" value="Cu-R_CopD_dom"/>
</dbReference>
<dbReference type="PANTHER" id="PTHR34820">
    <property type="entry name" value="INNER MEMBRANE PROTEIN YEBZ"/>
    <property type="match status" value="1"/>
</dbReference>
<feature type="transmembrane region" description="Helical" evidence="6">
    <location>
        <begin position="87"/>
        <end position="106"/>
    </location>
</feature>
<evidence type="ECO:0000313" key="8">
    <source>
        <dbReference type="EMBL" id="SLK00313.1"/>
    </source>
</evidence>
<feature type="transmembrane region" description="Helical" evidence="6">
    <location>
        <begin position="180"/>
        <end position="204"/>
    </location>
</feature>
<evidence type="ECO:0000313" key="9">
    <source>
        <dbReference type="Proteomes" id="UP000190989"/>
    </source>
</evidence>
<dbReference type="STRING" id="428990.SAMN06295987_103265"/>
<evidence type="ECO:0000256" key="2">
    <source>
        <dbReference type="ARBA" id="ARBA00022475"/>
    </source>
</evidence>